<accession>L7LB81</accession>
<dbReference type="OrthoDB" id="345573at2"/>
<dbReference type="STRING" id="1121927.GOHSU_18_00820"/>
<dbReference type="RefSeq" id="WP_005939234.1">
    <property type="nucleotide sequence ID" value="NZ_ATVK01000048.1"/>
</dbReference>
<protein>
    <submittedName>
        <fullName evidence="1">Putative hydrolase</fullName>
    </submittedName>
</protein>
<dbReference type="SUPFAM" id="SSF53474">
    <property type="entry name" value="alpha/beta-Hydrolases"/>
    <property type="match status" value="1"/>
</dbReference>
<evidence type="ECO:0000313" key="2">
    <source>
        <dbReference type="Proteomes" id="UP000053405"/>
    </source>
</evidence>
<keyword evidence="1" id="KW-0378">Hydrolase</keyword>
<keyword evidence="2" id="KW-1185">Reference proteome</keyword>
<dbReference type="GO" id="GO:0016787">
    <property type="term" value="F:hydrolase activity"/>
    <property type="evidence" value="ECO:0007669"/>
    <property type="project" value="UniProtKB-KW"/>
</dbReference>
<dbReference type="InterPro" id="IPR051321">
    <property type="entry name" value="PHA/PHB_synthase"/>
</dbReference>
<gene>
    <name evidence="1" type="ORF">GOHSU_18_00820</name>
</gene>
<dbReference type="eggNOG" id="COG3243">
    <property type="taxonomic scope" value="Bacteria"/>
</dbReference>
<comment type="caution">
    <text evidence="1">The sequence shown here is derived from an EMBL/GenBank/DDBJ whole genome shotgun (WGS) entry which is preliminary data.</text>
</comment>
<evidence type="ECO:0000313" key="1">
    <source>
        <dbReference type="EMBL" id="GAC57327.1"/>
    </source>
</evidence>
<proteinExistence type="predicted"/>
<sequence length="360" mass="39070">MLHTELATLARVLRDDIAPHSHSESAVLSDRPHARLIRYGTPEQLTAARAAGTVPVLLVPPLAVPARCYDLAPGSSPGNSVVEFLLAGGTIPYVIDFGPVTRAERRLGFEDYFDSFVPRAIRDVVDDFRGGGDAVDLLGWSLGGTLSLMTAANDPGLPIRSIMTVGTPLDYMKLPPYPLVRRILAPTGGRPANYVLAALAGIPAPLVQLVYRGFAWERELKKPWYILKNLNDDEALARMQVIDRFQRSLPGYPGKVAQQMLANFIVRAELGTGVLRFDDLTVDLRSITAPVFMVGSHLDAIATHAAVAHGEQLFTASSHVEFHTVESSHLGMLTGAAAEQHTWPAMAAFRARLDAERLPS</sequence>
<dbReference type="EMBL" id="BANT01000018">
    <property type="protein sequence ID" value="GAC57327.1"/>
    <property type="molecule type" value="Genomic_DNA"/>
</dbReference>
<dbReference type="Gene3D" id="3.40.50.1820">
    <property type="entry name" value="alpha/beta hydrolase"/>
    <property type="match status" value="1"/>
</dbReference>
<dbReference type="PANTHER" id="PTHR36837">
    <property type="entry name" value="POLY(3-HYDROXYALKANOATE) POLYMERASE SUBUNIT PHAC"/>
    <property type="match status" value="1"/>
</dbReference>
<dbReference type="InterPro" id="IPR029058">
    <property type="entry name" value="AB_hydrolase_fold"/>
</dbReference>
<organism evidence="1 2">
    <name type="scientific">Gordonia hirsuta DSM 44140 = NBRC 16056</name>
    <dbReference type="NCBI Taxonomy" id="1121927"/>
    <lineage>
        <taxon>Bacteria</taxon>
        <taxon>Bacillati</taxon>
        <taxon>Actinomycetota</taxon>
        <taxon>Actinomycetes</taxon>
        <taxon>Mycobacteriales</taxon>
        <taxon>Gordoniaceae</taxon>
        <taxon>Gordonia</taxon>
    </lineage>
</organism>
<dbReference type="PANTHER" id="PTHR36837:SF2">
    <property type="entry name" value="POLY(3-HYDROXYALKANOATE) POLYMERASE SUBUNIT PHAC"/>
    <property type="match status" value="1"/>
</dbReference>
<reference evidence="1 2" key="1">
    <citation type="submission" date="2012-12" db="EMBL/GenBank/DDBJ databases">
        <title>Whole genome shotgun sequence of Gordonia hirsuta NBRC 16056.</title>
        <authorList>
            <person name="Isaki-Nakamura S."/>
            <person name="Hosoyama A."/>
            <person name="Tsuchikane K."/>
            <person name="Katsumata H."/>
            <person name="Baba S."/>
            <person name="Yamazaki S."/>
            <person name="Fujita N."/>
        </authorList>
    </citation>
    <scope>NUCLEOTIDE SEQUENCE [LARGE SCALE GENOMIC DNA]</scope>
    <source>
        <strain evidence="1 2">NBRC 16056</strain>
    </source>
</reference>
<dbReference type="Proteomes" id="UP000053405">
    <property type="component" value="Unassembled WGS sequence"/>
</dbReference>
<dbReference type="AlphaFoldDB" id="L7LB81"/>
<name>L7LB81_9ACTN</name>